<keyword evidence="4" id="KW-0732">Signal</keyword>
<dbReference type="Gene3D" id="3.30.300.210">
    <property type="entry name" value="Nutrient germinant receptor protein C, domain 3"/>
    <property type="match status" value="1"/>
</dbReference>
<dbReference type="PANTHER" id="PTHR35789">
    <property type="entry name" value="SPORE GERMINATION PROTEIN B3"/>
    <property type="match status" value="1"/>
</dbReference>
<gene>
    <name evidence="10" type="ORF">ACFYKT_18680</name>
</gene>
<dbReference type="InterPro" id="IPR046953">
    <property type="entry name" value="Spore_GerAC-like_C"/>
</dbReference>
<evidence type="ECO:0000256" key="1">
    <source>
        <dbReference type="ARBA" id="ARBA00004635"/>
    </source>
</evidence>
<dbReference type="InterPro" id="IPR057336">
    <property type="entry name" value="GerAC_N"/>
</dbReference>
<dbReference type="PANTHER" id="PTHR35789:SF1">
    <property type="entry name" value="SPORE GERMINATION PROTEIN B3"/>
    <property type="match status" value="1"/>
</dbReference>
<evidence type="ECO:0000313" key="11">
    <source>
        <dbReference type="Proteomes" id="UP001601058"/>
    </source>
</evidence>
<sequence>MKYFNRLIFCIILIMTQTGCELELPLEDMTIILLLGVDLDEENNLRIFASSPVFSEDAKKKIEVVDVKAETIQSGRNLFDTRTSGEVTGSKIEVLLLSKRVLEHEDWFPLLDTFYRHPQFSNNTRVMMVDGSLSAVFNYEPEDKPDLPLHLKTLIDQNEKRGLTVKTTLRELHRQISDKGVTPSLSYIKSSGERQMNGTALLNKKGMYIDSLDPMETSLLLILQKELGREVTFAAISNPNKPNDSIFHKDKMSFIVAKAKTKIHTSYDQGTFKFDIKIKMPIALTERLFPFNFEKDLRGLEKIIEKEMEKQFKGIIKKFQTNKIDPIGLGLYARAFQYDQYKKVEDHWGEAFAASKVKLSVQIDIAMRGAIK</sequence>
<dbReference type="EMBL" id="JBIACJ010000013">
    <property type="protein sequence ID" value="MFE8698351.1"/>
    <property type="molecule type" value="Genomic_DNA"/>
</dbReference>
<proteinExistence type="inferred from homology"/>
<keyword evidence="5" id="KW-0472">Membrane</keyword>
<keyword evidence="7" id="KW-0449">Lipoprotein</keyword>
<accession>A0ABW6K2E7</accession>
<dbReference type="RefSeq" id="WP_389222652.1">
    <property type="nucleotide sequence ID" value="NZ_JBIACJ010000013.1"/>
</dbReference>
<evidence type="ECO:0000313" key="10">
    <source>
        <dbReference type="EMBL" id="MFE8698351.1"/>
    </source>
</evidence>
<evidence type="ECO:0000256" key="7">
    <source>
        <dbReference type="ARBA" id="ARBA00023288"/>
    </source>
</evidence>
<evidence type="ECO:0000256" key="6">
    <source>
        <dbReference type="ARBA" id="ARBA00023139"/>
    </source>
</evidence>
<comment type="subcellular location">
    <subcellularLocation>
        <location evidence="1">Membrane</location>
        <topology evidence="1">Lipid-anchor</topology>
    </subcellularLocation>
</comment>
<evidence type="ECO:0000259" key="9">
    <source>
        <dbReference type="Pfam" id="PF25198"/>
    </source>
</evidence>
<evidence type="ECO:0000256" key="3">
    <source>
        <dbReference type="ARBA" id="ARBA00022544"/>
    </source>
</evidence>
<comment type="caution">
    <text evidence="10">The sequence shown here is derived from an EMBL/GenBank/DDBJ whole genome shotgun (WGS) entry which is preliminary data.</text>
</comment>
<evidence type="ECO:0000256" key="2">
    <source>
        <dbReference type="ARBA" id="ARBA00007886"/>
    </source>
</evidence>
<dbReference type="Pfam" id="PF05504">
    <property type="entry name" value="Spore_GerAC"/>
    <property type="match status" value="1"/>
</dbReference>
<dbReference type="Pfam" id="PF25198">
    <property type="entry name" value="Spore_GerAC_N"/>
    <property type="match status" value="1"/>
</dbReference>
<keyword evidence="11" id="KW-1185">Reference proteome</keyword>
<evidence type="ECO:0000256" key="4">
    <source>
        <dbReference type="ARBA" id="ARBA00022729"/>
    </source>
</evidence>
<feature type="domain" description="Spore germination GerAC-like C-terminal" evidence="8">
    <location>
        <begin position="197"/>
        <end position="366"/>
    </location>
</feature>
<reference evidence="10 11" key="1">
    <citation type="submission" date="2024-08" db="EMBL/GenBank/DDBJ databases">
        <title>Two novel Cytobacillus novel species.</title>
        <authorList>
            <person name="Liu G."/>
        </authorList>
    </citation>
    <scope>NUCLEOTIDE SEQUENCE [LARGE SCALE GENOMIC DNA]</scope>
    <source>
        <strain evidence="10 11">FJAT-53684</strain>
    </source>
</reference>
<name>A0ABW6K2E7_9BACI</name>
<keyword evidence="6" id="KW-0564">Palmitate</keyword>
<dbReference type="InterPro" id="IPR038501">
    <property type="entry name" value="Spore_GerAC_C_sf"/>
</dbReference>
<dbReference type="InterPro" id="IPR008844">
    <property type="entry name" value="Spore_GerAC-like"/>
</dbReference>
<organism evidence="10 11">
    <name type="scientific">Cytobacillus mangrovibacter</name>
    <dbReference type="NCBI Taxonomy" id="3299024"/>
    <lineage>
        <taxon>Bacteria</taxon>
        <taxon>Bacillati</taxon>
        <taxon>Bacillota</taxon>
        <taxon>Bacilli</taxon>
        <taxon>Bacillales</taxon>
        <taxon>Bacillaceae</taxon>
        <taxon>Cytobacillus</taxon>
    </lineage>
</organism>
<comment type="similarity">
    <text evidence="2">Belongs to the GerABKC lipoprotein family.</text>
</comment>
<protein>
    <submittedName>
        <fullName evidence="10">Ger(X)C family spore germination protein</fullName>
    </submittedName>
</protein>
<keyword evidence="3" id="KW-0309">Germination</keyword>
<evidence type="ECO:0000259" key="8">
    <source>
        <dbReference type="Pfam" id="PF05504"/>
    </source>
</evidence>
<evidence type="ECO:0000256" key="5">
    <source>
        <dbReference type="ARBA" id="ARBA00023136"/>
    </source>
</evidence>
<feature type="domain" description="Spore germination protein N-terminal" evidence="9">
    <location>
        <begin position="25"/>
        <end position="189"/>
    </location>
</feature>
<dbReference type="NCBIfam" id="TIGR02887">
    <property type="entry name" value="spore_ger_x_C"/>
    <property type="match status" value="1"/>
</dbReference>
<dbReference type="Proteomes" id="UP001601058">
    <property type="component" value="Unassembled WGS sequence"/>
</dbReference>